<sequence>MPEPDISDVIIEDGKPVDNWISEKQQRLLTTSAYSSFTFDDPFILTANVGLFYADKQAPLVPDVMLSLRVTCPNDWTQNKNRSYFVWNMGKAPDVAIEIVSNKVGNELGSKLQDYAKAGVGYYVVFDPFQTLSQDVLRIYERRGVSYHLRSDDFLEEVNLGLTLWSGEFEGSSYGHWLRWCDRSGQIFLTGDEKFQQEKHRADRLAQLLKNHGIDPNAL</sequence>
<organism evidence="2 3">
    <name type="scientific">Prochlorothrix hollandica PCC 9006 = CALU 1027</name>
    <dbReference type="NCBI Taxonomy" id="317619"/>
    <lineage>
        <taxon>Bacteria</taxon>
        <taxon>Bacillati</taxon>
        <taxon>Cyanobacteriota</taxon>
        <taxon>Cyanophyceae</taxon>
        <taxon>Prochlorotrichales</taxon>
        <taxon>Prochlorotrichaceae</taxon>
        <taxon>Prochlorothrix</taxon>
    </lineage>
</organism>
<dbReference type="InterPro" id="IPR012296">
    <property type="entry name" value="Nuclease_put_TT1808"/>
</dbReference>
<gene>
    <name evidence="2" type="ORF">PROH_14715</name>
</gene>
<accession>A0A0M2PS70</accession>
<dbReference type="STRING" id="317619.GCA_000332315_02080"/>
<keyword evidence="3" id="KW-1185">Reference proteome</keyword>
<dbReference type="OrthoDB" id="530164at2"/>
<dbReference type="InterPro" id="IPR008538">
    <property type="entry name" value="Uma2"/>
</dbReference>
<dbReference type="CDD" id="cd06260">
    <property type="entry name" value="DUF820-like"/>
    <property type="match status" value="1"/>
</dbReference>
<dbReference type="EMBL" id="AJTX02000006">
    <property type="protein sequence ID" value="KKI99365.1"/>
    <property type="molecule type" value="Genomic_DNA"/>
</dbReference>
<dbReference type="SUPFAM" id="SSF52980">
    <property type="entry name" value="Restriction endonuclease-like"/>
    <property type="match status" value="1"/>
</dbReference>
<dbReference type="Gene3D" id="3.90.1570.10">
    <property type="entry name" value="tt1808, chain A"/>
    <property type="match status" value="1"/>
</dbReference>
<protein>
    <recommendedName>
        <fullName evidence="1">Putative restriction endonuclease domain-containing protein</fullName>
    </recommendedName>
</protein>
<proteinExistence type="predicted"/>
<dbReference type="PANTHER" id="PTHR33352:SF3">
    <property type="entry name" value="SLR1612 PROTEIN"/>
    <property type="match status" value="1"/>
</dbReference>
<comment type="caution">
    <text evidence="2">The sequence shown here is derived from an EMBL/GenBank/DDBJ whole genome shotgun (WGS) entry which is preliminary data.</text>
</comment>
<evidence type="ECO:0000313" key="3">
    <source>
        <dbReference type="Proteomes" id="UP000034681"/>
    </source>
</evidence>
<evidence type="ECO:0000313" key="2">
    <source>
        <dbReference type="EMBL" id="KKI99365.1"/>
    </source>
</evidence>
<dbReference type="eggNOG" id="COG4636">
    <property type="taxonomic scope" value="Bacteria"/>
</dbReference>
<dbReference type="AlphaFoldDB" id="A0A0M2PS70"/>
<dbReference type="PANTHER" id="PTHR33352">
    <property type="entry name" value="SLR1095 PROTEIN"/>
    <property type="match status" value="1"/>
</dbReference>
<evidence type="ECO:0000259" key="1">
    <source>
        <dbReference type="Pfam" id="PF05685"/>
    </source>
</evidence>
<feature type="domain" description="Putative restriction endonuclease" evidence="1">
    <location>
        <begin position="16"/>
        <end position="130"/>
    </location>
</feature>
<reference evidence="2" key="1">
    <citation type="submission" date="2012-04" db="EMBL/GenBank/DDBJ databases">
        <authorList>
            <person name="Borisov I.G."/>
            <person name="Ivanikova N.V."/>
            <person name="Pinevich A.V."/>
        </authorList>
    </citation>
    <scope>NUCLEOTIDE SEQUENCE [LARGE SCALE GENOMIC DNA]</scope>
    <source>
        <strain evidence="2">CALU 1027</strain>
    </source>
</reference>
<dbReference type="Proteomes" id="UP000034681">
    <property type="component" value="Unassembled WGS sequence"/>
</dbReference>
<dbReference type="Pfam" id="PF05685">
    <property type="entry name" value="Uma2"/>
    <property type="match status" value="1"/>
</dbReference>
<dbReference type="InterPro" id="IPR011335">
    <property type="entry name" value="Restrct_endonuc-II-like"/>
</dbReference>
<name>A0A0M2PS70_PROHO</name>